<reference evidence="2 3" key="1">
    <citation type="submission" date="2018-07" db="EMBL/GenBank/DDBJ databases">
        <title>Genomic Encyclopedia of Type Strains, Phase III (KMG-III): the genomes of soil and plant-associated and newly described type strains.</title>
        <authorList>
            <person name="Whitman W."/>
        </authorList>
    </citation>
    <scope>NUCLEOTIDE SEQUENCE [LARGE SCALE GENOMIC DNA]</scope>
    <source>
        <strain evidence="2 3">CECT 7731</strain>
    </source>
</reference>
<keyword evidence="1" id="KW-0802">TPR repeat</keyword>
<dbReference type="Proteomes" id="UP000253506">
    <property type="component" value="Unassembled WGS sequence"/>
</dbReference>
<gene>
    <name evidence="2" type="ORF">DFP77_10480</name>
</gene>
<dbReference type="InterPro" id="IPR011990">
    <property type="entry name" value="TPR-like_helical_dom_sf"/>
</dbReference>
<organism evidence="2 3">
    <name type="scientific">Marinomonas foliarum</name>
    <dbReference type="NCBI Taxonomy" id="491950"/>
    <lineage>
        <taxon>Bacteria</taxon>
        <taxon>Pseudomonadati</taxon>
        <taxon>Pseudomonadota</taxon>
        <taxon>Gammaproteobacteria</taxon>
        <taxon>Oceanospirillales</taxon>
        <taxon>Oceanospirillaceae</taxon>
        <taxon>Marinomonas</taxon>
    </lineage>
</organism>
<proteinExistence type="predicted"/>
<comment type="caution">
    <text evidence="2">The sequence shown here is derived from an EMBL/GenBank/DDBJ whole genome shotgun (WGS) entry which is preliminary data.</text>
</comment>
<dbReference type="Pfam" id="PF13181">
    <property type="entry name" value="TPR_8"/>
    <property type="match status" value="1"/>
</dbReference>
<feature type="repeat" description="TPR" evidence="1">
    <location>
        <begin position="375"/>
        <end position="408"/>
    </location>
</feature>
<accession>A0A369AEF1</accession>
<dbReference type="RefSeq" id="WP_114410860.1">
    <property type="nucleotide sequence ID" value="NZ_QPJQ01000004.1"/>
</dbReference>
<dbReference type="PANTHER" id="PTHR12558">
    <property type="entry name" value="CELL DIVISION CYCLE 16,23,27"/>
    <property type="match status" value="1"/>
</dbReference>
<feature type="repeat" description="TPR" evidence="1">
    <location>
        <begin position="409"/>
        <end position="442"/>
    </location>
</feature>
<evidence type="ECO:0000256" key="1">
    <source>
        <dbReference type="PROSITE-ProRule" id="PRU00339"/>
    </source>
</evidence>
<evidence type="ECO:0000313" key="3">
    <source>
        <dbReference type="Proteomes" id="UP000253506"/>
    </source>
</evidence>
<dbReference type="AlphaFoldDB" id="A0A369AEF1"/>
<dbReference type="SUPFAM" id="SSF48452">
    <property type="entry name" value="TPR-like"/>
    <property type="match status" value="2"/>
</dbReference>
<dbReference type="Gene3D" id="1.25.40.10">
    <property type="entry name" value="Tetratricopeptide repeat domain"/>
    <property type="match status" value="1"/>
</dbReference>
<dbReference type="PANTHER" id="PTHR12558:SF13">
    <property type="entry name" value="CELL DIVISION CYCLE PROTEIN 27 HOMOLOG"/>
    <property type="match status" value="1"/>
</dbReference>
<name>A0A369AEF1_9GAMM</name>
<evidence type="ECO:0000313" key="2">
    <source>
        <dbReference type="EMBL" id="RCX07719.1"/>
    </source>
</evidence>
<feature type="repeat" description="TPR" evidence="1">
    <location>
        <begin position="341"/>
        <end position="374"/>
    </location>
</feature>
<dbReference type="OrthoDB" id="306502at2"/>
<protein>
    <submittedName>
        <fullName evidence="2">Tetratricopeptide repeat protein</fullName>
    </submittedName>
</protein>
<dbReference type="SMART" id="SM00028">
    <property type="entry name" value="TPR"/>
    <property type="match status" value="5"/>
</dbReference>
<dbReference type="InterPro" id="IPR019734">
    <property type="entry name" value="TPR_rpt"/>
</dbReference>
<dbReference type="PROSITE" id="PS50005">
    <property type="entry name" value="TPR"/>
    <property type="match status" value="3"/>
</dbReference>
<sequence length="636" mass="71871">MSNKGYFGKIKTGGSNSSIGFAYQDLCAAFYFLKHLNVSEFNSIGIETDDDFSLLFDNKKINVQVKYEELSIPIVKKYICENQIVLGPSKNKSLSTLLSYLNQYRNNKFSSEDLLSKISVSEDFREVLKRNGTAIENVREIPNTWSVDVLPEDKIREIIKLEMIEWGIDHSLLLDADECLKELIFIIYESRSERGYIERSDIENIFKKHSKKLILKEEGGASLNFLENLDLEHSEILSSVNSKVSKAETFLIDGHYEEALREYIELSKAVKSEKLYIKCAGILQILGEIDNAILYCDNALKINPLYAMALAVKGTLVAEKGDDDFALELLKSAEFQDNTDPFIIYNVGVAYLNLRSVDEAVSYFEKTIELNSNLSSPHLNLGVCYFNKGVFSEAAKHIDFALLLEPGLPEALSQKGEIKRFYGEVDEATKLFERCLLNTPDNLVANLGLAFCLIEKGDPLGFGNLVLNYQKQLSELEVDKSLVIVDIGWERTLSISIENIDRSSYLVNYDGLEVYVPKPNKDRIAIGVLNTQEIELPLIMKSYTDLNSYKNAVNAIKLSQPIDLFVSANGFVNGKSDHCEIKIDLQHYSIYGKTDKSDNKGYRAFIDCFDGWFLLVVTHDESKQQESFNVVGLECN</sequence>
<dbReference type="EMBL" id="QPJQ01000004">
    <property type="protein sequence ID" value="RCX07719.1"/>
    <property type="molecule type" value="Genomic_DNA"/>
</dbReference>